<dbReference type="Pfam" id="PF04932">
    <property type="entry name" value="Wzy_C"/>
    <property type="match status" value="1"/>
</dbReference>
<feature type="transmembrane region" description="Helical" evidence="5">
    <location>
        <begin position="463"/>
        <end position="484"/>
    </location>
</feature>
<evidence type="ECO:0000256" key="4">
    <source>
        <dbReference type="ARBA" id="ARBA00023136"/>
    </source>
</evidence>
<dbReference type="GO" id="GO:0016874">
    <property type="term" value="F:ligase activity"/>
    <property type="evidence" value="ECO:0007669"/>
    <property type="project" value="UniProtKB-KW"/>
</dbReference>
<feature type="transmembrane region" description="Helical" evidence="5">
    <location>
        <begin position="438"/>
        <end position="457"/>
    </location>
</feature>
<dbReference type="PANTHER" id="PTHR37422">
    <property type="entry name" value="TEICHURONIC ACID BIOSYNTHESIS PROTEIN TUAE"/>
    <property type="match status" value="1"/>
</dbReference>
<gene>
    <name evidence="7" type="ORF">C7444_107105</name>
</gene>
<evidence type="ECO:0000313" key="7">
    <source>
        <dbReference type="EMBL" id="PXW96199.1"/>
    </source>
</evidence>
<feature type="transmembrane region" description="Helical" evidence="5">
    <location>
        <begin position="239"/>
        <end position="258"/>
    </location>
</feature>
<comment type="caution">
    <text evidence="7">The sequence shown here is derived from an EMBL/GenBank/DDBJ whole genome shotgun (WGS) entry which is preliminary data.</text>
</comment>
<name>A0A318H076_9BURK</name>
<evidence type="ECO:0000256" key="1">
    <source>
        <dbReference type="ARBA" id="ARBA00004141"/>
    </source>
</evidence>
<keyword evidence="4 5" id="KW-0472">Membrane</keyword>
<sequence>MSRPSRPLRWLLPLLSGCAGLLLAGLLLQGAWESPLLIAAALGALALPLLRVGLGSGRRLLIGLFFLSAAFDISKAIVPPLDRFYSPGLYLTPAHLLLLAWALVWGIGERARRREALPLTGLDRAALGFLLLIWWAALRAPAGLLALASAVAYSLAVLAFYVVSHALRSAADVRLAVQAVLTGFVLQAAVTAAQMVKRGPIEIPGIKVSDLSAMTVGLGGGSAFRPFGLFNHPNVMADYVLWLLLPAAAVWLLGAGRLRPAVRQGALAVALAAAAMLLASLSRGGWAAAVLGAVVAATMMARRGLLGRRHAIAALLLLIAAAGTVAVVYPEVFLRLTEPDGRSTESRLLLNDQAFMIIAHHPWLGVGLGGYNEAAQAHIPASWADISPDYQRALSHLVVHNSYLLTAAELGLPGALAWALLLLAMLRQAWPLAQWRQPGTFALAAGLAGALAAHLLYLASDNYYVDIRIFLLWLAAGVLQALRLQAQGAARITR</sequence>
<dbReference type="AlphaFoldDB" id="A0A318H076"/>
<keyword evidence="3 5" id="KW-1133">Transmembrane helix</keyword>
<evidence type="ECO:0000256" key="2">
    <source>
        <dbReference type="ARBA" id="ARBA00022692"/>
    </source>
</evidence>
<dbReference type="InterPro" id="IPR051533">
    <property type="entry name" value="WaaL-like"/>
</dbReference>
<feature type="transmembrane region" description="Helical" evidence="5">
    <location>
        <begin position="116"/>
        <end position="137"/>
    </location>
</feature>
<keyword evidence="2 5" id="KW-0812">Transmembrane</keyword>
<feature type="transmembrane region" description="Helical" evidence="5">
    <location>
        <begin position="287"/>
        <end position="305"/>
    </location>
</feature>
<feature type="transmembrane region" description="Helical" evidence="5">
    <location>
        <begin position="175"/>
        <end position="196"/>
    </location>
</feature>
<evidence type="ECO:0000259" key="6">
    <source>
        <dbReference type="Pfam" id="PF04932"/>
    </source>
</evidence>
<feature type="transmembrane region" description="Helical" evidence="5">
    <location>
        <begin position="84"/>
        <end position="104"/>
    </location>
</feature>
<proteinExistence type="predicted"/>
<feature type="domain" description="O-antigen ligase-related" evidence="6">
    <location>
        <begin position="269"/>
        <end position="419"/>
    </location>
</feature>
<feature type="transmembrane region" description="Helical" evidence="5">
    <location>
        <begin position="143"/>
        <end position="163"/>
    </location>
</feature>
<accession>A0A318H076</accession>
<feature type="transmembrane region" description="Helical" evidence="5">
    <location>
        <begin position="36"/>
        <end position="53"/>
    </location>
</feature>
<evidence type="ECO:0000313" key="8">
    <source>
        <dbReference type="Proteomes" id="UP000247811"/>
    </source>
</evidence>
<dbReference type="GO" id="GO:0016020">
    <property type="term" value="C:membrane"/>
    <property type="evidence" value="ECO:0007669"/>
    <property type="project" value="UniProtKB-SubCell"/>
</dbReference>
<dbReference type="RefSeq" id="WP_110400618.1">
    <property type="nucleotide sequence ID" value="NZ_QJJS01000007.1"/>
</dbReference>
<protein>
    <submittedName>
        <fullName evidence="7">O-antigen ligase-like membrane protein</fullName>
    </submittedName>
</protein>
<feature type="transmembrane region" description="Helical" evidence="5">
    <location>
        <begin position="60"/>
        <end position="78"/>
    </location>
</feature>
<dbReference type="Proteomes" id="UP000247811">
    <property type="component" value="Unassembled WGS sequence"/>
</dbReference>
<evidence type="ECO:0000256" key="5">
    <source>
        <dbReference type="SAM" id="Phobius"/>
    </source>
</evidence>
<comment type="subcellular location">
    <subcellularLocation>
        <location evidence="1">Membrane</location>
        <topology evidence="1">Multi-pass membrane protein</topology>
    </subcellularLocation>
</comment>
<feature type="transmembrane region" description="Helical" evidence="5">
    <location>
        <begin position="12"/>
        <end position="30"/>
    </location>
</feature>
<feature type="transmembrane region" description="Helical" evidence="5">
    <location>
        <begin position="265"/>
        <end position="281"/>
    </location>
</feature>
<dbReference type="EMBL" id="QJJS01000007">
    <property type="protein sequence ID" value="PXW96199.1"/>
    <property type="molecule type" value="Genomic_DNA"/>
</dbReference>
<feature type="transmembrane region" description="Helical" evidence="5">
    <location>
        <begin position="312"/>
        <end position="329"/>
    </location>
</feature>
<dbReference type="OrthoDB" id="4448at2"/>
<feature type="transmembrane region" description="Helical" evidence="5">
    <location>
        <begin position="403"/>
        <end position="426"/>
    </location>
</feature>
<keyword evidence="8" id="KW-1185">Reference proteome</keyword>
<dbReference type="PANTHER" id="PTHR37422:SF23">
    <property type="entry name" value="TEICHURONIC ACID BIOSYNTHESIS PROTEIN TUAE"/>
    <property type="match status" value="1"/>
</dbReference>
<reference evidence="7 8" key="1">
    <citation type="submission" date="2018-05" db="EMBL/GenBank/DDBJ databases">
        <title>Genomic Encyclopedia of Type Strains, Phase IV (KMG-IV): sequencing the most valuable type-strain genomes for metagenomic binning, comparative biology and taxonomic classification.</title>
        <authorList>
            <person name="Goeker M."/>
        </authorList>
    </citation>
    <scope>NUCLEOTIDE SEQUENCE [LARGE SCALE GENOMIC DNA]</scope>
    <source>
        <strain evidence="7 8">DSM 566</strain>
    </source>
</reference>
<dbReference type="InterPro" id="IPR007016">
    <property type="entry name" value="O-antigen_ligase-rel_domated"/>
</dbReference>
<organism evidence="7 8">
    <name type="scientific">Sphaerotilus hippei</name>
    <dbReference type="NCBI Taxonomy" id="744406"/>
    <lineage>
        <taxon>Bacteria</taxon>
        <taxon>Pseudomonadati</taxon>
        <taxon>Pseudomonadota</taxon>
        <taxon>Betaproteobacteria</taxon>
        <taxon>Burkholderiales</taxon>
        <taxon>Sphaerotilaceae</taxon>
        <taxon>Sphaerotilus</taxon>
    </lineage>
</organism>
<evidence type="ECO:0000256" key="3">
    <source>
        <dbReference type="ARBA" id="ARBA00022989"/>
    </source>
</evidence>
<keyword evidence="7" id="KW-0436">Ligase</keyword>